<keyword evidence="2" id="KW-1185">Reference proteome</keyword>
<gene>
    <name evidence="1" type="ORF">MGAL_10B079354</name>
</gene>
<dbReference type="PANTHER" id="PTHR19963:SF30">
    <property type="entry name" value="ENDONUCLEASE_EXONUCLEASE_PHOSPHATASE DOMAIN-CONTAINING PROTEIN"/>
    <property type="match status" value="1"/>
</dbReference>
<dbReference type="OrthoDB" id="6091153at2759"/>
<dbReference type="AlphaFoldDB" id="A0A8B6GI18"/>
<name>A0A8B6GI18_MYTGA</name>
<proteinExistence type="predicted"/>
<dbReference type="Proteomes" id="UP000596742">
    <property type="component" value="Unassembled WGS sequence"/>
</dbReference>
<dbReference type="EMBL" id="UYJE01008463">
    <property type="protein sequence ID" value="VDI64117.1"/>
    <property type="molecule type" value="Genomic_DNA"/>
</dbReference>
<dbReference type="PANTHER" id="PTHR19963">
    <property type="entry name" value="CCHC-TYPE DOMAIN-CONTAINING PROTEIN"/>
    <property type="match status" value="1"/>
</dbReference>
<evidence type="ECO:0000313" key="1">
    <source>
        <dbReference type="EMBL" id="VDI64117.1"/>
    </source>
</evidence>
<reference evidence="1" key="1">
    <citation type="submission" date="2018-11" db="EMBL/GenBank/DDBJ databases">
        <authorList>
            <person name="Alioto T."/>
            <person name="Alioto T."/>
        </authorList>
    </citation>
    <scope>NUCLEOTIDE SEQUENCE</scope>
</reference>
<comment type="caution">
    <text evidence="1">The sequence shown here is derived from an EMBL/GenBank/DDBJ whole genome shotgun (WGS) entry which is preliminary data.</text>
</comment>
<protein>
    <submittedName>
        <fullName evidence="1">Uncharacterized protein</fullName>
    </submittedName>
</protein>
<evidence type="ECO:0000313" key="2">
    <source>
        <dbReference type="Proteomes" id="UP000596742"/>
    </source>
</evidence>
<organism evidence="1 2">
    <name type="scientific">Mytilus galloprovincialis</name>
    <name type="common">Mediterranean mussel</name>
    <dbReference type="NCBI Taxonomy" id="29158"/>
    <lineage>
        <taxon>Eukaryota</taxon>
        <taxon>Metazoa</taxon>
        <taxon>Spiralia</taxon>
        <taxon>Lophotrochozoa</taxon>
        <taxon>Mollusca</taxon>
        <taxon>Bivalvia</taxon>
        <taxon>Autobranchia</taxon>
        <taxon>Pteriomorphia</taxon>
        <taxon>Mytilida</taxon>
        <taxon>Mytiloidea</taxon>
        <taxon>Mytilidae</taxon>
        <taxon>Mytilinae</taxon>
        <taxon>Mytilus</taxon>
    </lineage>
</organism>
<sequence>MDDSNVVTFGPHLNEIVDEADATMHESLLETQSCEIFKRTERMMAEARAEMKLRMDKCFSDFSNDMNQMFAKFEGQAMKSMSTPILGRGIESTANSLEHIVRHGKTDKNNSHISDIRQSKPDISCKIKPQIYDGSDDLEEYLTQFDLLAEINDWDPKTKALLLASSLSGSARAILNEITDRERHDFECLVNALKNRFGSMNRSEIFRAELQTRVRMKNETLPELAQAIKKLTRRAYPDTTALVMDTLSLDYFIDAIPETDIRLRLREVGPTSINEAENIAVRLEALRIADIQKGRNVRTVETETL</sequence>
<accession>A0A8B6GI18</accession>